<comment type="caution">
    <text evidence="1">The sequence shown here is derived from an EMBL/GenBank/DDBJ whole genome shotgun (WGS) entry which is preliminary data.</text>
</comment>
<dbReference type="Proteomes" id="UP001054821">
    <property type="component" value="Chromosome 1"/>
</dbReference>
<reference evidence="1 2" key="1">
    <citation type="journal article" date="2022" name="G3 (Bethesda)">
        <title>Whole-genome sequence and methylome profiling of the almond [Prunus dulcis (Mill.) D.A. Webb] cultivar 'Nonpareil'.</title>
        <authorList>
            <person name="D'Amico-Willman K.M."/>
            <person name="Ouma W.Z."/>
            <person name="Meulia T."/>
            <person name="Sideli G.M."/>
            <person name="Gradziel T.M."/>
            <person name="Fresnedo-Ramirez J."/>
        </authorList>
    </citation>
    <scope>NUCLEOTIDE SEQUENCE [LARGE SCALE GENOMIC DNA]</scope>
    <source>
        <strain evidence="1">Clone GOH B32 T37-40</strain>
    </source>
</reference>
<organism evidence="1 2">
    <name type="scientific">Prunus dulcis</name>
    <name type="common">Almond</name>
    <name type="synonym">Amygdalus dulcis</name>
    <dbReference type="NCBI Taxonomy" id="3755"/>
    <lineage>
        <taxon>Eukaryota</taxon>
        <taxon>Viridiplantae</taxon>
        <taxon>Streptophyta</taxon>
        <taxon>Embryophyta</taxon>
        <taxon>Tracheophyta</taxon>
        <taxon>Spermatophyta</taxon>
        <taxon>Magnoliopsida</taxon>
        <taxon>eudicotyledons</taxon>
        <taxon>Gunneridae</taxon>
        <taxon>Pentapetalae</taxon>
        <taxon>rosids</taxon>
        <taxon>fabids</taxon>
        <taxon>Rosales</taxon>
        <taxon>Rosaceae</taxon>
        <taxon>Amygdaloideae</taxon>
        <taxon>Amygdaleae</taxon>
        <taxon>Prunus</taxon>
    </lineage>
</organism>
<proteinExistence type="predicted"/>
<gene>
    <name evidence="1" type="ORF">L3X38_001670</name>
</gene>
<dbReference type="AlphaFoldDB" id="A0AAD4WSH4"/>
<protein>
    <submittedName>
        <fullName evidence="1">Uncharacterized protein</fullName>
    </submittedName>
</protein>
<sequence length="86" mass="9716">MEGKARGLKAMVFKAWKEGKAWSPLVGRIVPGHIVVEDSSVWFSQTILSGIVSPVHDVHYDMYLPDTWTLGYVRTWAPLARCFIDP</sequence>
<name>A0AAD4WSH4_PRUDU</name>
<evidence type="ECO:0000313" key="1">
    <source>
        <dbReference type="EMBL" id="KAI5348783.1"/>
    </source>
</evidence>
<dbReference type="EMBL" id="JAJFAZ020000001">
    <property type="protein sequence ID" value="KAI5348783.1"/>
    <property type="molecule type" value="Genomic_DNA"/>
</dbReference>
<evidence type="ECO:0000313" key="2">
    <source>
        <dbReference type="Proteomes" id="UP001054821"/>
    </source>
</evidence>
<accession>A0AAD4WSH4</accession>
<keyword evidence="2" id="KW-1185">Reference proteome</keyword>